<evidence type="ECO:0000313" key="2">
    <source>
        <dbReference type="Proteomes" id="UP000007519"/>
    </source>
</evidence>
<keyword evidence="2" id="KW-1185">Reference proteome</keyword>
<dbReference type="Proteomes" id="UP000007519">
    <property type="component" value="Chromosome"/>
</dbReference>
<reference evidence="1 2" key="1">
    <citation type="journal article" date="2012" name="Stand. Genomic Sci.">
        <title>Complete genome sequencing and analysis of Saprospira grandis str. Lewin, a predatory marine bacterium.</title>
        <authorList>
            <person name="Saw J.H."/>
            <person name="Yuryev A."/>
            <person name="Kanbe M."/>
            <person name="Hou S."/>
            <person name="Young A.G."/>
            <person name="Aizawa S."/>
            <person name="Alam M."/>
        </authorList>
    </citation>
    <scope>NUCLEOTIDE SEQUENCE [LARGE SCALE GENOMIC DNA]</scope>
    <source>
        <strain evidence="1 2">Lewin</strain>
    </source>
</reference>
<dbReference type="STRING" id="984262.SGRA_3507"/>
<organism evidence="1 2">
    <name type="scientific">Saprospira grandis (strain Lewin)</name>
    <dbReference type="NCBI Taxonomy" id="984262"/>
    <lineage>
        <taxon>Bacteria</taxon>
        <taxon>Pseudomonadati</taxon>
        <taxon>Bacteroidota</taxon>
        <taxon>Saprospiria</taxon>
        <taxon>Saprospirales</taxon>
        <taxon>Saprospiraceae</taxon>
        <taxon>Saprospira</taxon>
    </lineage>
</organism>
<sequence length="39" mass="4287">MYSIFWLHLTGRLQGLVVAVWPSAMAALPPVIHRLGTSP</sequence>
<gene>
    <name evidence="1" type="ordered locus">SGRA_3507</name>
</gene>
<evidence type="ECO:0000313" key="1">
    <source>
        <dbReference type="EMBL" id="AFC26231.1"/>
    </source>
</evidence>
<dbReference type="KEGG" id="sgn:SGRA_3507"/>
<dbReference type="AlphaFoldDB" id="H6L067"/>
<proteinExistence type="predicted"/>
<accession>H6L067</accession>
<dbReference type="EMBL" id="CP002831">
    <property type="protein sequence ID" value="AFC26231.1"/>
    <property type="molecule type" value="Genomic_DNA"/>
</dbReference>
<dbReference type="HOGENOM" id="CLU_3316758_0_0_10"/>
<protein>
    <submittedName>
        <fullName evidence="1">Uncharacterized protein</fullName>
    </submittedName>
</protein>
<name>H6L067_SAPGL</name>